<organism evidence="1 2">
    <name type="scientific">Euphydryas editha</name>
    <name type="common">Edith's checkerspot</name>
    <dbReference type="NCBI Taxonomy" id="104508"/>
    <lineage>
        <taxon>Eukaryota</taxon>
        <taxon>Metazoa</taxon>
        <taxon>Ecdysozoa</taxon>
        <taxon>Arthropoda</taxon>
        <taxon>Hexapoda</taxon>
        <taxon>Insecta</taxon>
        <taxon>Pterygota</taxon>
        <taxon>Neoptera</taxon>
        <taxon>Endopterygota</taxon>
        <taxon>Lepidoptera</taxon>
        <taxon>Glossata</taxon>
        <taxon>Ditrysia</taxon>
        <taxon>Papilionoidea</taxon>
        <taxon>Nymphalidae</taxon>
        <taxon>Nymphalinae</taxon>
        <taxon>Euphydryas</taxon>
    </lineage>
</organism>
<accession>A0AAU9TGV2</accession>
<evidence type="ECO:0000313" key="2">
    <source>
        <dbReference type="Proteomes" id="UP001153954"/>
    </source>
</evidence>
<comment type="caution">
    <text evidence="1">The sequence shown here is derived from an EMBL/GenBank/DDBJ whole genome shotgun (WGS) entry which is preliminary data.</text>
</comment>
<keyword evidence="2" id="KW-1185">Reference proteome</keyword>
<protein>
    <recommendedName>
        <fullName evidence="3">Retrovirus-related Pol polyprotein from transposon TNT 1-94</fullName>
    </recommendedName>
</protein>
<proteinExistence type="predicted"/>
<dbReference type="Proteomes" id="UP001153954">
    <property type="component" value="Unassembled WGS sequence"/>
</dbReference>
<name>A0AAU9TGV2_EUPED</name>
<evidence type="ECO:0000313" key="1">
    <source>
        <dbReference type="EMBL" id="CAH2085332.1"/>
    </source>
</evidence>
<sequence>MGSSTNSFIANVPKLKGRENYSEWAFAAENLLVLEGKTNFLKTEGVGANMADDAMTKAKLILTIDPSLYVHIKSALTTKELWQKLQQMFDDCGFSRRIMLLRNLISIRLETSDSMTSYITQIIETGQKLSKTGFLVNDEWIGCLMLAGLPEKYFPMLMAIEHSGIAITADVVKSKLLDMSGNEADVLTKALGMTKHYQCIEALGLVNL</sequence>
<evidence type="ECO:0008006" key="3">
    <source>
        <dbReference type="Google" id="ProtNLM"/>
    </source>
</evidence>
<gene>
    <name evidence="1" type="ORF">EEDITHA_LOCUS1815</name>
</gene>
<dbReference type="AlphaFoldDB" id="A0AAU9TGV2"/>
<dbReference type="Pfam" id="PF14223">
    <property type="entry name" value="Retrotran_gag_2"/>
    <property type="match status" value="1"/>
</dbReference>
<dbReference type="EMBL" id="CAKOGL010000004">
    <property type="protein sequence ID" value="CAH2085332.1"/>
    <property type="molecule type" value="Genomic_DNA"/>
</dbReference>
<reference evidence="1" key="1">
    <citation type="submission" date="2022-03" db="EMBL/GenBank/DDBJ databases">
        <authorList>
            <person name="Tunstrom K."/>
        </authorList>
    </citation>
    <scope>NUCLEOTIDE SEQUENCE</scope>
</reference>